<sequence>MTIANTTIFQRGLLLHLLFWFSVLALLIYPSLIVDQPLPVDYYRNSLILFISLCLSVYTNRYLLLPLYKRKKYILYFILILISIAIISYTESIFCNNFINSFIFNLLFVIITSFLHFYRNTYLENIRLKELHDSIELKLLKEHLNPHFFFNTLNILYNASMTNATILPNLIVSLGTMMRYIFTSIEKEKVLATDELNFIEDYLNFEKIRFSDHIKISFFKNVQIQDQTLPPMLLIPFIENAFKHGGANYNEKLEIDITIMVNQAFLCFEIKNTKNNTNSKILQSTGIGIANTKKRLEKLIPNHQLIIDSTSELFSVYLKIPF</sequence>
<dbReference type="Gene3D" id="3.30.565.10">
    <property type="entry name" value="Histidine kinase-like ATPase, C-terminal domain"/>
    <property type="match status" value="1"/>
</dbReference>
<feature type="domain" description="Signal transduction histidine kinase internal region" evidence="2">
    <location>
        <begin position="136"/>
        <end position="213"/>
    </location>
</feature>
<dbReference type="PANTHER" id="PTHR34220">
    <property type="entry name" value="SENSOR HISTIDINE KINASE YPDA"/>
    <property type="match status" value="1"/>
</dbReference>
<keyword evidence="1" id="KW-1133">Transmembrane helix</keyword>
<protein>
    <recommendedName>
        <fullName evidence="2">Signal transduction histidine kinase internal region domain-containing protein</fullName>
    </recommendedName>
</protein>
<dbReference type="PANTHER" id="PTHR34220:SF7">
    <property type="entry name" value="SENSOR HISTIDINE KINASE YPDA"/>
    <property type="match status" value="1"/>
</dbReference>
<feature type="transmembrane region" description="Helical" evidence="1">
    <location>
        <begin position="12"/>
        <end position="30"/>
    </location>
</feature>
<dbReference type="EMBL" id="NOXV01000125">
    <property type="protein sequence ID" value="OYQ46092.1"/>
    <property type="molecule type" value="Genomic_DNA"/>
</dbReference>
<reference evidence="3 4" key="1">
    <citation type="submission" date="2017-07" db="EMBL/GenBank/DDBJ databases">
        <title>Flavobacterium cyanobacteriorum sp. nov., isolated from cyanobacterial aggregates in a eutrophic lake.</title>
        <authorList>
            <person name="Cai H."/>
        </authorList>
    </citation>
    <scope>NUCLEOTIDE SEQUENCE [LARGE SCALE GENOMIC DNA]</scope>
    <source>
        <strain evidence="3 4">TH021</strain>
    </source>
</reference>
<comment type="caution">
    <text evidence="3">The sequence shown here is derived from an EMBL/GenBank/DDBJ whole genome shotgun (WGS) entry which is preliminary data.</text>
</comment>
<dbReference type="SUPFAM" id="SSF55874">
    <property type="entry name" value="ATPase domain of HSP90 chaperone/DNA topoisomerase II/histidine kinase"/>
    <property type="match status" value="1"/>
</dbReference>
<evidence type="ECO:0000259" key="2">
    <source>
        <dbReference type="Pfam" id="PF06580"/>
    </source>
</evidence>
<dbReference type="Proteomes" id="UP000216605">
    <property type="component" value="Unassembled WGS sequence"/>
</dbReference>
<dbReference type="InterPro" id="IPR050640">
    <property type="entry name" value="Bact_2-comp_sensor_kinase"/>
</dbReference>
<dbReference type="InterPro" id="IPR010559">
    <property type="entry name" value="Sig_transdc_His_kin_internal"/>
</dbReference>
<dbReference type="Pfam" id="PF06580">
    <property type="entry name" value="His_kinase"/>
    <property type="match status" value="1"/>
</dbReference>
<dbReference type="GO" id="GO:0000155">
    <property type="term" value="F:phosphorelay sensor kinase activity"/>
    <property type="evidence" value="ECO:0007669"/>
    <property type="project" value="InterPro"/>
</dbReference>
<keyword evidence="4" id="KW-1185">Reference proteome</keyword>
<feature type="transmembrane region" description="Helical" evidence="1">
    <location>
        <begin position="42"/>
        <end position="61"/>
    </location>
</feature>
<evidence type="ECO:0000256" key="1">
    <source>
        <dbReference type="SAM" id="Phobius"/>
    </source>
</evidence>
<gene>
    <name evidence="3" type="ORF">CHU92_01645</name>
</gene>
<proteinExistence type="predicted"/>
<evidence type="ECO:0000313" key="4">
    <source>
        <dbReference type="Proteomes" id="UP000216605"/>
    </source>
</evidence>
<dbReference type="RefSeq" id="WP_094411950.1">
    <property type="nucleotide sequence ID" value="NZ_NOXV01000125.1"/>
</dbReference>
<dbReference type="InterPro" id="IPR036890">
    <property type="entry name" value="HATPase_C_sf"/>
</dbReference>
<feature type="transmembrane region" description="Helical" evidence="1">
    <location>
        <begin position="98"/>
        <end position="118"/>
    </location>
</feature>
<dbReference type="GO" id="GO:0016020">
    <property type="term" value="C:membrane"/>
    <property type="evidence" value="ECO:0007669"/>
    <property type="project" value="InterPro"/>
</dbReference>
<organism evidence="3 4">
    <name type="scientific">Flavobacterium cyanobacteriorum</name>
    <dbReference type="NCBI Taxonomy" id="2022802"/>
    <lineage>
        <taxon>Bacteria</taxon>
        <taxon>Pseudomonadati</taxon>
        <taxon>Bacteroidota</taxon>
        <taxon>Flavobacteriia</taxon>
        <taxon>Flavobacteriales</taxon>
        <taxon>Flavobacteriaceae</taxon>
        <taxon>Flavobacterium</taxon>
    </lineage>
</organism>
<name>A0A255ZXH2_9FLAO</name>
<dbReference type="AlphaFoldDB" id="A0A255ZXH2"/>
<keyword evidence="1" id="KW-0812">Transmembrane</keyword>
<evidence type="ECO:0000313" key="3">
    <source>
        <dbReference type="EMBL" id="OYQ46092.1"/>
    </source>
</evidence>
<dbReference type="OrthoDB" id="9809908at2"/>
<feature type="transmembrane region" description="Helical" evidence="1">
    <location>
        <begin position="73"/>
        <end position="92"/>
    </location>
</feature>
<accession>A0A255ZXH2</accession>
<keyword evidence="1" id="KW-0472">Membrane</keyword>